<reference evidence="1" key="1">
    <citation type="submission" date="2016-10" db="EMBL/GenBank/DDBJ databases">
        <authorList>
            <person name="Benchimol M."/>
            <person name="Almeida L.G."/>
            <person name="Vasconcelos A.T."/>
            <person name="Perreira-Neves A."/>
            <person name="Rosa I.A."/>
            <person name="Tasca T."/>
            <person name="Bogo M.R."/>
            <person name="de Souza W."/>
        </authorList>
    </citation>
    <scope>NUCLEOTIDE SEQUENCE [LARGE SCALE GENOMIC DNA]</scope>
    <source>
        <strain evidence="1">K</strain>
    </source>
</reference>
<dbReference type="Proteomes" id="UP000179807">
    <property type="component" value="Unassembled WGS sequence"/>
</dbReference>
<accession>A0A1J4JBQ7</accession>
<name>A0A1J4JBQ7_9EUKA</name>
<evidence type="ECO:0000313" key="1">
    <source>
        <dbReference type="EMBL" id="OHS96089.1"/>
    </source>
</evidence>
<proteinExistence type="predicted"/>
<dbReference type="VEuPathDB" id="TrichDB:TRFO_37792"/>
<protein>
    <recommendedName>
        <fullName evidence="3">SKP1 component dimerisation domain-containing protein</fullName>
    </recommendedName>
</protein>
<gene>
    <name evidence="1" type="ORF">TRFO_37792</name>
</gene>
<evidence type="ECO:0008006" key="3">
    <source>
        <dbReference type="Google" id="ProtNLM"/>
    </source>
</evidence>
<keyword evidence="2" id="KW-1185">Reference proteome</keyword>
<organism evidence="1 2">
    <name type="scientific">Tritrichomonas foetus</name>
    <dbReference type="NCBI Taxonomy" id="1144522"/>
    <lineage>
        <taxon>Eukaryota</taxon>
        <taxon>Metamonada</taxon>
        <taxon>Parabasalia</taxon>
        <taxon>Tritrichomonadida</taxon>
        <taxon>Tritrichomonadidae</taxon>
        <taxon>Tritrichomonas</taxon>
    </lineage>
</organism>
<dbReference type="RefSeq" id="XP_068349226.1">
    <property type="nucleotide sequence ID" value="XM_068511641.1"/>
</dbReference>
<comment type="caution">
    <text evidence="1">The sequence shown here is derived from an EMBL/GenBank/DDBJ whole genome shotgun (WGS) entry which is preliminary data.</text>
</comment>
<dbReference type="EMBL" id="MLAK01001201">
    <property type="protein sequence ID" value="OHS96089.1"/>
    <property type="molecule type" value="Genomic_DNA"/>
</dbReference>
<sequence>MIYDLENVEPKIKIPKLNQEIVGYIFNYIGRYYVRDAKSKKNSDYEWAKSFFNEAANKPFLDNFGNILMASQFLQVEILTSMMERYIHDTISACKTAEEVGKALSLELEGSVPERLQWTERLEK</sequence>
<dbReference type="InterPro" id="IPR011333">
    <property type="entry name" value="SKP1/BTB/POZ_sf"/>
</dbReference>
<evidence type="ECO:0000313" key="2">
    <source>
        <dbReference type="Proteomes" id="UP000179807"/>
    </source>
</evidence>
<dbReference type="GeneID" id="94846345"/>
<dbReference type="AlphaFoldDB" id="A0A1J4JBQ7"/>
<dbReference type="Gene3D" id="3.30.710.10">
    <property type="entry name" value="Potassium Channel Kv1.1, Chain A"/>
    <property type="match status" value="1"/>
</dbReference>